<dbReference type="InterPro" id="IPR015813">
    <property type="entry name" value="Pyrv/PenolPyrv_kinase-like_dom"/>
</dbReference>
<dbReference type="InterPro" id="IPR040442">
    <property type="entry name" value="Pyrv_kinase-like_dom_sf"/>
</dbReference>
<dbReference type="GO" id="GO:0006107">
    <property type="term" value="P:oxaloacetate metabolic process"/>
    <property type="evidence" value="ECO:0007669"/>
    <property type="project" value="TreeGrafter"/>
</dbReference>
<protein>
    <submittedName>
        <fullName evidence="4">Citrate lyase beta subunit</fullName>
    </submittedName>
</protein>
<keyword evidence="4" id="KW-0456">Lyase</keyword>
<keyword evidence="2" id="KW-0479">Metal-binding</keyword>
<dbReference type="Pfam" id="PF15617">
    <property type="entry name" value="C-C_Bond_Lyase"/>
    <property type="match status" value="1"/>
</dbReference>
<dbReference type="GO" id="GO:0016829">
    <property type="term" value="F:lyase activity"/>
    <property type="evidence" value="ECO:0007669"/>
    <property type="project" value="UniProtKB-KW"/>
</dbReference>
<evidence type="ECO:0000313" key="5">
    <source>
        <dbReference type="Proteomes" id="UP000570361"/>
    </source>
</evidence>
<dbReference type="GO" id="GO:0000287">
    <property type="term" value="F:magnesium ion binding"/>
    <property type="evidence" value="ECO:0007669"/>
    <property type="project" value="TreeGrafter"/>
</dbReference>
<dbReference type="InterPro" id="IPR039480">
    <property type="entry name" value="C-C_Bond_Lyase-like"/>
</dbReference>
<dbReference type="AlphaFoldDB" id="A0A7W5AX57"/>
<evidence type="ECO:0000256" key="2">
    <source>
        <dbReference type="ARBA" id="ARBA00022723"/>
    </source>
</evidence>
<gene>
    <name evidence="4" type="ORF">FHS18_001809</name>
</gene>
<dbReference type="EMBL" id="JACHXK010000003">
    <property type="protein sequence ID" value="MBB3109746.1"/>
    <property type="molecule type" value="Genomic_DNA"/>
</dbReference>
<comment type="caution">
    <text evidence="4">The sequence shown here is derived from an EMBL/GenBank/DDBJ whole genome shotgun (WGS) entry which is preliminary data.</text>
</comment>
<proteinExistence type="predicted"/>
<keyword evidence="5" id="KW-1185">Reference proteome</keyword>
<evidence type="ECO:0000313" key="4">
    <source>
        <dbReference type="EMBL" id="MBB3109746.1"/>
    </source>
</evidence>
<sequence>MRYFQYLSREEEQSLFFSPPVSYSNASDPELLSHAIGAALYCPATRQSIAEDILTQKHEGLTTMVIDLEDAVGDNQIELAENSLLDQLSRVRSYLESGMLDLERLPLLFVRIRTPQQLERMIARLEERITLITGFVFPKFTPLNGPAFLDILAAYNRHKFPSAPTLYGMPILETASILFKETRIQTLLELSDIVNTYQRYILNVRIGATDFSSLFGLRRSPDMTIYDIAPIRDCISDIINVFGRMHAPNVISGPVWEYFSNKERVLKPQLRETPFEQTLGRYGRKLRAEYINSYVDGLIREVIMDKENGLIGKTIIHPSHIKPVQALYTVTHEEYMDATSIIANSHGELGVMKSEYSNKMNEIKPHLNWAKRIVARAKIYGVLHEQQHYISLLPEQEHAYV</sequence>
<dbReference type="Gene3D" id="3.20.20.60">
    <property type="entry name" value="Phosphoenolpyruvate-binding domains"/>
    <property type="match status" value="2"/>
</dbReference>
<evidence type="ECO:0000256" key="3">
    <source>
        <dbReference type="ARBA" id="ARBA00022842"/>
    </source>
</evidence>
<accession>A0A7W5AX57</accession>
<dbReference type="PANTHER" id="PTHR32308:SF10">
    <property type="entry name" value="CITRATE LYASE SUBUNIT BETA"/>
    <property type="match status" value="1"/>
</dbReference>
<dbReference type="Proteomes" id="UP000570361">
    <property type="component" value="Unassembled WGS sequence"/>
</dbReference>
<organism evidence="4 5">
    <name type="scientific">Paenibacillus phyllosphaerae</name>
    <dbReference type="NCBI Taxonomy" id="274593"/>
    <lineage>
        <taxon>Bacteria</taxon>
        <taxon>Bacillati</taxon>
        <taxon>Bacillota</taxon>
        <taxon>Bacilli</taxon>
        <taxon>Bacillales</taxon>
        <taxon>Paenibacillaceae</taxon>
        <taxon>Paenibacillus</taxon>
    </lineage>
</organism>
<keyword evidence="3" id="KW-0460">Magnesium</keyword>
<dbReference type="RefSeq" id="WP_183599124.1">
    <property type="nucleotide sequence ID" value="NZ_JACHXK010000003.1"/>
</dbReference>
<name>A0A7W5AX57_9BACL</name>
<dbReference type="PANTHER" id="PTHR32308">
    <property type="entry name" value="LYASE BETA SUBUNIT, PUTATIVE (AFU_ORTHOLOGUE AFUA_4G13030)-RELATED"/>
    <property type="match status" value="1"/>
</dbReference>
<dbReference type="SUPFAM" id="SSF51621">
    <property type="entry name" value="Phosphoenolpyruvate/pyruvate domain"/>
    <property type="match status" value="1"/>
</dbReference>
<comment type="cofactor">
    <cofactor evidence="1">
        <name>Mg(2+)</name>
        <dbReference type="ChEBI" id="CHEBI:18420"/>
    </cofactor>
</comment>
<evidence type="ECO:0000256" key="1">
    <source>
        <dbReference type="ARBA" id="ARBA00001946"/>
    </source>
</evidence>
<reference evidence="4 5" key="1">
    <citation type="submission" date="2020-08" db="EMBL/GenBank/DDBJ databases">
        <title>Genomic Encyclopedia of Type Strains, Phase III (KMG-III): the genomes of soil and plant-associated and newly described type strains.</title>
        <authorList>
            <person name="Whitman W."/>
        </authorList>
    </citation>
    <scope>NUCLEOTIDE SEQUENCE [LARGE SCALE GENOMIC DNA]</scope>
    <source>
        <strain evidence="4 5">CECT 5862</strain>
    </source>
</reference>